<gene>
    <name evidence="4" type="primary">LOC103343437</name>
</gene>
<dbReference type="Pfam" id="PF00646">
    <property type="entry name" value="F-box"/>
    <property type="match status" value="1"/>
</dbReference>
<name>A0ABM0PVU2_PRUMU</name>
<dbReference type="Pfam" id="PF03478">
    <property type="entry name" value="Beta-prop_KIB1-4"/>
    <property type="match status" value="1"/>
</dbReference>
<accession>A0ABM0PVU2</accession>
<proteinExistence type="predicted"/>
<organism evidence="3 4">
    <name type="scientific">Prunus mume</name>
    <name type="common">Japanese apricot</name>
    <name type="synonym">Armeniaca mume</name>
    <dbReference type="NCBI Taxonomy" id="102107"/>
    <lineage>
        <taxon>Eukaryota</taxon>
        <taxon>Viridiplantae</taxon>
        <taxon>Streptophyta</taxon>
        <taxon>Embryophyta</taxon>
        <taxon>Tracheophyta</taxon>
        <taxon>Spermatophyta</taxon>
        <taxon>Magnoliopsida</taxon>
        <taxon>eudicotyledons</taxon>
        <taxon>Gunneridae</taxon>
        <taxon>Pentapetalae</taxon>
        <taxon>rosids</taxon>
        <taxon>fabids</taxon>
        <taxon>Rosales</taxon>
        <taxon>Rosaceae</taxon>
        <taxon>Amygdaloideae</taxon>
        <taxon>Amygdaleae</taxon>
        <taxon>Prunus</taxon>
    </lineage>
</organism>
<dbReference type="InterPro" id="IPR005174">
    <property type="entry name" value="KIB1-4_b-propeller"/>
</dbReference>
<dbReference type="InterPro" id="IPR036047">
    <property type="entry name" value="F-box-like_dom_sf"/>
</dbReference>
<dbReference type="InterPro" id="IPR001810">
    <property type="entry name" value="F-box_dom"/>
</dbReference>
<feature type="domain" description="F-box" evidence="1">
    <location>
        <begin position="36"/>
        <end position="57"/>
    </location>
</feature>
<dbReference type="InterPro" id="IPR050942">
    <property type="entry name" value="F-box_BR-signaling"/>
</dbReference>
<dbReference type="Proteomes" id="UP000694861">
    <property type="component" value="Unplaced"/>
</dbReference>
<dbReference type="PANTHER" id="PTHR44259:SF93">
    <property type="entry name" value="PROTEIN, PUTATIVE (DUF295)-RELATED"/>
    <property type="match status" value="1"/>
</dbReference>
<evidence type="ECO:0000259" key="2">
    <source>
        <dbReference type="Pfam" id="PF03478"/>
    </source>
</evidence>
<keyword evidence="3" id="KW-1185">Reference proteome</keyword>
<protein>
    <submittedName>
        <fullName evidence="4">Probable F-box protein At1g44080</fullName>
    </submittedName>
</protein>
<reference evidence="4" key="2">
    <citation type="submission" date="2025-08" db="UniProtKB">
        <authorList>
            <consortium name="RefSeq"/>
        </authorList>
    </citation>
    <scope>IDENTIFICATION</scope>
</reference>
<evidence type="ECO:0000259" key="1">
    <source>
        <dbReference type="Pfam" id="PF00646"/>
    </source>
</evidence>
<evidence type="ECO:0000313" key="3">
    <source>
        <dbReference type="Proteomes" id="UP000694861"/>
    </source>
</evidence>
<dbReference type="RefSeq" id="XP_008245312.1">
    <property type="nucleotide sequence ID" value="XM_008247090.1"/>
</dbReference>
<dbReference type="GeneID" id="103343437"/>
<reference evidence="3" key="1">
    <citation type="journal article" date="2012" name="Nat. Commun.">
        <title>The genome of Prunus mume.</title>
        <authorList>
            <person name="Zhang Q."/>
            <person name="Chen W."/>
            <person name="Sun L."/>
            <person name="Zhao F."/>
            <person name="Huang B."/>
            <person name="Yang W."/>
            <person name="Tao Y."/>
            <person name="Wang J."/>
            <person name="Yuan Z."/>
            <person name="Fan G."/>
            <person name="Xing Z."/>
            <person name="Han C."/>
            <person name="Pan H."/>
            <person name="Zhong X."/>
            <person name="Shi W."/>
            <person name="Liang X."/>
            <person name="Du D."/>
            <person name="Sun F."/>
            <person name="Xu Z."/>
            <person name="Hao R."/>
            <person name="Lv T."/>
            <person name="Lv Y."/>
            <person name="Zheng Z."/>
            <person name="Sun M."/>
            <person name="Luo L."/>
            <person name="Cai M."/>
            <person name="Gao Y."/>
            <person name="Wang J."/>
            <person name="Yin Y."/>
            <person name="Xu X."/>
            <person name="Cheng T."/>
            <person name="Wang J."/>
        </authorList>
    </citation>
    <scope>NUCLEOTIDE SEQUENCE [LARGE SCALE GENOMIC DNA]</scope>
</reference>
<feature type="domain" description="KIB1-4 beta-propeller" evidence="2">
    <location>
        <begin position="103"/>
        <end position="433"/>
    </location>
</feature>
<dbReference type="PANTHER" id="PTHR44259">
    <property type="entry name" value="OS07G0183000 PROTEIN-RELATED"/>
    <property type="match status" value="1"/>
</dbReference>
<dbReference type="SUPFAM" id="SSF81383">
    <property type="entry name" value="F-box domain"/>
    <property type="match status" value="1"/>
</dbReference>
<evidence type="ECO:0000313" key="4">
    <source>
        <dbReference type="RefSeq" id="XP_008245312.1"/>
    </source>
</evidence>
<sequence length="469" mass="53577">MAAGVAFKYSCSRYISSPEWASLPLLPVFFILDNLFEPIDHVSFAAVCKQWRSLSKDYNQATQRWRHNNLLPMLLIPNEYECQGGGGGKNSRLLTKTNHRKALYSIAEGKIYNNIGLEVPFKKRSCGSSHGWFATIEFVTDQGPIIALRDPFRNPASPILLPLLDVRPTKRNPASPILLPLLDVRPTKQDICFFEFCIRKVILSADPVLNPDNYIVVAVFRRSNNILAFIHMKRGQSQKDWSWIRTPRPVMDAISYKNQIYLVGYQGDIMSLDVDDQACSRIRIKPLTPLFEYQGDIMSLDVDFRTCRSTRYLVESTKGDLMHIERVCKQTQGAYKNVMTESFRVYKAVFDDKDGSILQQVEVKSIGDDVFFIGDNHSVSVLTSDFHGCQSNSIYYTHDFSSSYYKNQYYLGDNFHADKLYDDMPCRDMGIFNLESGTITQHFSLDPYSDLQGYIPPAVWVVPQFNGLC</sequence>